<organism evidence="2 3">
    <name type="scientific">Rhodococcus olei</name>
    <dbReference type="NCBI Taxonomy" id="2161675"/>
    <lineage>
        <taxon>Bacteria</taxon>
        <taxon>Bacillati</taxon>
        <taxon>Actinomycetota</taxon>
        <taxon>Actinomycetes</taxon>
        <taxon>Mycobacteriales</taxon>
        <taxon>Nocardiaceae</taxon>
        <taxon>Rhodococcus</taxon>
    </lineage>
</organism>
<gene>
    <name evidence="2" type="ORF">GCM10023094_51430</name>
</gene>
<feature type="region of interest" description="Disordered" evidence="1">
    <location>
        <begin position="49"/>
        <end position="72"/>
    </location>
</feature>
<comment type="caution">
    <text evidence="2">The sequence shown here is derived from an EMBL/GenBank/DDBJ whole genome shotgun (WGS) entry which is preliminary data.</text>
</comment>
<accession>A0ABP8PP74</accession>
<sequence length="72" mass="7394">MTHAANRGPRTSTCRPDTPPVTGALTGVVWVGIAVCSCSDAVDRCDRVDGRAGSVTDEFSGTASGRADAMRP</sequence>
<dbReference type="EMBL" id="BAABFB010000075">
    <property type="protein sequence ID" value="GAA4489583.1"/>
    <property type="molecule type" value="Genomic_DNA"/>
</dbReference>
<feature type="region of interest" description="Disordered" evidence="1">
    <location>
        <begin position="1"/>
        <end position="22"/>
    </location>
</feature>
<keyword evidence="3" id="KW-1185">Reference proteome</keyword>
<evidence type="ECO:0000313" key="2">
    <source>
        <dbReference type="EMBL" id="GAA4489583.1"/>
    </source>
</evidence>
<protein>
    <submittedName>
        <fullName evidence="2">Uncharacterized protein</fullName>
    </submittedName>
</protein>
<evidence type="ECO:0000313" key="3">
    <source>
        <dbReference type="Proteomes" id="UP001501183"/>
    </source>
</evidence>
<name>A0ABP8PP74_9NOCA</name>
<proteinExistence type="predicted"/>
<reference evidence="3" key="1">
    <citation type="journal article" date="2019" name="Int. J. Syst. Evol. Microbiol.">
        <title>The Global Catalogue of Microorganisms (GCM) 10K type strain sequencing project: providing services to taxonomists for standard genome sequencing and annotation.</title>
        <authorList>
            <consortium name="The Broad Institute Genomics Platform"/>
            <consortium name="The Broad Institute Genome Sequencing Center for Infectious Disease"/>
            <person name="Wu L."/>
            <person name="Ma J."/>
        </authorList>
    </citation>
    <scope>NUCLEOTIDE SEQUENCE [LARGE SCALE GENOMIC DNA]</scope>
    <source>
        <strain evidence="3">JCM 32206</strain>
    </source>
</reference>
<evidence type="ECO:0000256" key="1">
    <source>
        <dbReference type="SAM" id="MobiDB-lite"/>
    </source>
</evidence>
<dbReference type="Proteomes" id="UP001501183">
    <property type="component" value="Unassembled WGS sequence"/>
</dbReference>